<sequence>MRDRERYVKKEGEGGRGRKRKREQERKQGREKQRVAQWTTTHDPQTLGSGPETLRGGLWDSEEGQGRGRDRGEGTDSVRGDGVRGRDRGERTGFGVWSWINGGFVL</sequence>
<dbReference type="AlphaFoldDB" id="A0AAW0P4A6"/>
<keyword evidence="3" id="KW-1185">Reference proteome</keyword>
<feature type="compositionally biased region" description="Basic and acidic residues" evidence="1">
    <location>
        <begin position="64"/>
        <end position="91"/>
    </location>
</feature>
<reference evidence="3" key="1">
    <citation type="submission" date="2024-04" db="EMBL/GenBank/DDBJ databases">
        <title>Salinicola lusitanus LLJ914,a marine bacterium isolated from the Okinawa Trough.</title>
        <authorList>
            <person name="Li J."/>
        </authorList>
    </citation>
    <scope>NUCLEOTIDE SEQUENCE [LARGE SCALE GENOMIC DNA]</scope>
</reference>
<dbReference type="EMBL" id="JBBPFD010000009">
    <property type="protein sequence ID" value="KAK7912584.1"/>
    <property type="molecule type" value="Genomic_DNA"/>
</dbReference>
<evidence type="ECO:0000313" key="3">
    <source>
        <dbReference type="Proteomes" id="UP001460270"/>
    </source>
</evidence>
<gene>
    <name evidence="2" type="ORF">WMY93_012795</name>
</gene>
<dbReference type="Proteomes" id="UP001460270">
    <property type="component" value="Unassembled WGS sequence"/>
</dbReference>
<accession>A0AAW0P4A6</accession>
<feature type="compositionally biased region" description="Basic and acidic residues" evidence="1">
    <location>
        <begin position="1"/>
        <end position="34"/>
    </location>
</feature>
<name>A0AAW0P4A6_9GOBI</name>
<comment type="caution">
    <text evidence="2">The sequence shown here is derived from an EMBL/GenBank/DDBJ whole genome shotgun (WGS) entry which is preliminary data.</text>
</comment>
<evidence type="ECO:0000313" key="2">
    <source>
        <dbReference type="EMBL" id="KAK7912584.1"/>
    </source>
</evidence>
<evidence type="ECO:0000256" key="1">
    <source>
        <dbReference type="SAM" id="MobiDB-lite"/>
    </source>
</evidence>
<protein>
    <submittedName>
        <fullName evidence="2">Uncharacterized protein</fullName>
    </submittedName>
</protein>
<feature type="region of interest" description="Disordered" evidence="1">
    <location>
        <begin position="1"/>
        <end position="92"/>
    </location>
</feature>
<proteinExistence type="predicted"/>
<feature type="compositionally biased region" description="Polar residues" evidence="1">
    <location>
        <begin position="36"/>
        <end position="48"/>
    </location>
</feature>
<organism evidence="2 3">
    <name type="scientific">Mugilogobius chulae</name>
    <name type="common">yellowstripe goby</name>
    <dbReference type="NCBI Taxonomy" id="88201"/>
    <lineage>
        <taxon>Eukaryota</taxon>
        <taxon>Metazoa</taxon>
        <taxon>Chordata</taxon>
        <taxon>Craniata</taxon>
        <taxon>Vertebrata</taxon>
        <taxon>Euteleostomi</taxon>
        <taxon>Actinopterygii</taxon>
        <taxon>Neopterygii</taxon>
        <taxon>Teleostei</taxon>
        <taxon>Neoteleostei</taxon>
        <taxon>Acanthomorphata</taxon>
        <taxon>Gobiaria</taxon>
        <taxon>Gobiiformes</taxon>
        <taxon>Gobioidei</taxon>
        <taxon>Gobiidae</taxon>
        <taxon>Gobionellinae</taxon>
        <taxon>Mugilogobius</taxon>
    </lineage>
</organism>